<organism evidence="2 3">
    <name type="scientific">Glycomyces terrestris</name>
    <dbReference type="NCBI Taxonomy" id="2493553"/>
    <lineage>
        <taxon>Bacteria</taxon>
        <taxon>Bacillati</taxon>
        <taxon>Actinomycetota</taxon>
        <taxon>Actinomycetes</taxon>
        <taxon>Glycomycetales</taxon>
        <taxon>Glycomycetaceae</taxon>
        <taxon>Glycomyces</taxon>
    </lineage>
</organism>
<dbReference type="AlphaFoldDB" id="A0A426UWC4"/>
<dbReference type="InterPro" id="IPR002575">
    <property type="entry name" value="Aminoglycoside_PTrfase"/>
</dbReference>
<proteinExistence type="predicted"/>
<dbReference type="Gene3D" id="3.90.1200.10">
    <property type="match status" value="1"/>
</dbReference>
<dbReference type="GO" id="GO:0016740">
    <property type="term" value="F:transferase activity"/>
    <property type="evidence" value="ECO:0007669"/>
    <property type="project" value="UniProtKB-KW"/>
</dbReference>
<name>A0A426UWC4_9ACTN</name>
<sequence length="333" mass="34490">MRGMDPAAAAAALGLGALRGPAEALKRDEHSPVWRLDTDSGTWVVKATVPHGDYWHADVAQTGRLEAAAWRAGVDMAEPLVPAGAASGLWVAVGGGAYARAARFLDGRHAPAPVPPRLAAWAGATFAALERLAVAPDPSGAGDYASRFHPESDWDEWLGQARDLGVLDTAQAGALKDAAMRIAALGEAAEKPAEVVVHGDFSHLNIMVTPEGPKLIDFDSGGPNVPWWELVAIAVEMGAPALGVMEPDRASVEACVAGYAAAGGTPGPADESAFTGILTGRLASTAWQLWMACGHRGGSAAQRAQFGRDVRASVTALTTMLEAVPTWAAWLKG</sequence>
<comment type="caution">
    <text evidence="2">The sequence shown here is derived from an EMBL/GenBank/DDBJ whole genome shotgun (WGS) entry which is preliminary data.</text>
</comment>
<gene>
    <name evidence="2" type="ORF">EIW28_16710</name>
</gene>
<keyword evidence="2" id="KW-0808">Transferase</keyword>
<keyword evidence="3" id="KW-1185">Reference proteome</keyword>
<dbReference type="Pfam" id="PF01636">
    <property type="entry name" value="APH"/>
    <property type="match status" value="1"/>
</dbReference>
<evidence type="ECO:0000313" key="3">
    <source>
        <dbReference type="Proteomes" id="UP000277256"/>
    </source>
</evidence>
<dbReference type="SUPFAM" id="SSF56112">
    <property type="entry name" value="Protein kinase-like (PK-like)"/>
    <property type="match status" value="1"/>
</dbReference>
<evidence type="ECO:0000259" key="1">
    <source>
        <dbReference type="Pfam" id="PF01636"/>
    </source>
</evidence>
<reference evidence="2 3" key="1">
    <citation type="submission" date="2018-12" db="EMBL/GenBank/DDBJ databases">
        <title>Glycomyces sp. YIM 121974 draft genome.</title>
        <authorList>
            <person name="Li Q."/>
        </authorList>
    </citation>
    <scope>NUCLEOTIDE SEQUENCE [LARGE SCALE GENOMIC DNA]</scope>
    <source>
        <strain evidence="2 3">YIM 121974</strain>
    </source>
</reference>
<accession>A0A426UWC4</accession>
<dbReference type="InterPro" id="IPR011009">
    <property type="entry name" value="Kinase-like_dom_sf"/>
</dbReference>
<dbReference type="EMBL" id="RSEB01000004">
    <property type="protein sequence ID" value="RRR98518.1"/>
    <property type="molecule type" value="Genomic_DNA"/>
</dbReference>
<evidence type="ECO:0000313" key="2">
    <source>
        <dbReference type="EMBL" id="RRR98518.1"/>
    </source>
</evidence>
<dbReference type="Proteomes" id="UP000277256">
    <property type="component" value="Unassembled WGS sequence"/>
</dbReference>
<protein>
    <submittedName>
        <fullName evidence="2">Aminoglycoside phosphotransferase family protein</fullName>
    </submittedName>
</protein>
<feature type="domain" description="Aminoglycoside phosphotransferase" evidence="1">
    <location>
        <begin position="24"/>
        <end position="258"/>
    </location>
</feature>